<gene>
    <name evidence="4" type="ORF">RBI15_12400</name>
</gene>
<evidence type="ECO:0000313" key="5">
    <source>
        <dbReference type="Proteomes" id="UP001243496"/>
    </source>
</evidence>
<keyword evidence="4" id="KW-0762">Sugar transport</keyword>
<dbReference type="SUPFAM" id="SSF55804">
    <property type="entry name" value="Phoshotransferase/anion transport protein"/>
    <property type="match status" value="1"/>
</dbReference>
<evidence type="ECO:0000256" key="2">
    <source>
        <dbReference type="ARBA" id="ARBA00023163"/>
    </source>
</evidence>
<evidence type="ECO:0000313" key="4">
    <source>
        <dbReference type="EMBL" id="WMD16146.1"/>
    </source>
</evidence>
<dbReference type="PANTHER" id="PTHR30185:SF18">
    <property type="entry name" value="TRANSCRIPTIONAL REGULATOR MTLR"/>
    <property type="match status" value="1"/>
</dbReference>
<sequence length="230" mass="26470">MARKVEDKIPEINVTSVLPANSAHLIDEDQYDLVITTISKLKIPHPYVAYTTPIVSQQDVYRIQKKCHQMKETKKNHNQEYTISSLIKKEFILVEKEVMSKEEILKKGCDLLYKNDYVKQGFYEDVLKREEISASVLGGGVALPHGMANLVIKPAVVIMKCAQRTEWQDGCVDIVFLLALNFEDIQSTRAFFSSFYEMTMEKNTTFLIRKAETEEEIMDVIMNSMNETEE</sequence>
<protein>
    <submittedName>
        <fullName evidence="4">PTS sugar transporter subunit IIA</fullName>
    </submittedName>
</protein>
<dbReference type="InterPro" id="IPR016152">
    <property type="entry name" value="PTrfase/Anion_transptr"/>
</dbReference>
<dbReference type="RefSeq" id="WP_306856534.1">
    <property type="nucleotide sequence ID" value="NZ_CP132968.1"/>
</dbReference>
<organism evidence="4 5">
    <name type="scientific">Anaerostipes hadrus</name>
    <dbReference type="NCBI Taxonomy" id="649756"/>
    <lineage>
        <taxon>Bacteria</taxon>
        <taxon>Bacillati</taxon>
        <taxon>Bacillota</taxon>
        <taxon>Clostridia</taxon>
        <taxon>Lachnospirales</taxon>
        <taxon>Lachnospiraceae</taxon>
        <taxon>Anaerostipes</taxon>
    </lineage>
</organism>
<dbReference type="AlphaFoldDB" id="A0AAQ3JHE8"/>
<name>A0AAQ3JHE8_ANAHA</name>
<dbReference type="InterPro" id="IPR002178">
    <property type="entry name" value="PTS_EIIA_type-2_dom"/>
</dbReference>
<dbReference type="PROSITE" id="PS00372">
    <property type="entry name" value="PTS_EIIA_TYPE_2_HIS"/>
    <property type="match status" value="1"/>
</dbReference>
<dbReference type="CDD" id="cd00211">
    <property type="entry name" value="PTS_IIA_fru"/>
    <property type="match status" value="1"/>
</dbReference>
<dbReference type="EMBL" id="CP132968">
    <property type="protein sequence ID" value="WMD16146.1"/>
    <property type="molecule type" value="Genomic_DNA"/>
</dbReference>
<reference evidence="4" key="1">
    <citation type="submission" date="2023-08" db="EMBL/GenBank/DDBJ databases">
        <title>Complete Genome Sequences of butyrate producing Anaerostipes hadrus strains BA1 and GIF7 isolated from the terminal ileum of a healthy lean male.</title>
        <authorList>
            <person name="Low A."/>
            <person name="Sheludchenko M."/>
            <person name="Cheng H.E."/>
            <person name="Koh X.Q."/>
            <person name="Lee J."/>
        </authorList>
    </citation>
    <scope>NUCLEOTIDE SEQUENCE</scope>
    <source>
        <strain evidence="4">BA1</strain>
    </source>
</reference>
<dbReference type="PANTHER" id="PTHR30185">
    <property type="entry name" value="CRYPTIC BETA-GLUCOSIDE BGL OPERON ANTITERMINATOR"/>
    <property type="match status" value="1"/>
</dbReference>
<evidence type="ECO:0000256" key="1">
    <source>
        <dbReference type="ARBA" id="ARBA00023015"/>
    </source>
</evidence>
<keyword evidence="2" id="KW-0804">Transcription</keyword>
<proteinExistence type="predicted"/>
<accession>A0AAQ3JHE8</accession>
<dbReference type="InterPro" id="IPR050661">
    <property type="entry name" value="BglG_antiterminators"/>
</dbReference>
<keyword evidence="4" id="KW-0813">Transport</keyword>
<dbReference type="GeneID" id="92742204"/>
<evidence type="ECO:0000259" key="3">
    <source>
        <dbReference type="PROSITE" id="PS51094"/>
    </source>
</evidence>
<dbReference type="PROSITE" id="PS51094">
    <property type="entry name" value="PTS_EIIA_TYPE_2"/>
    <property type="match status" value="1"/>
</dbReference>
<dbReference type="Pfam" id="PF00359">
    <property type="entry name" value="PTS_EIIA_2"/>
    <property type="match status" value="1"/>
</dbReference>
<feature type="domain" description="PTS EIIA type-2" evidence="3">
    <location>
        <begin position="85"/>
        <end position="224"/>
    </location>
</feature>
<dbReference type="Gene3D" id="3.40.930.10">
    <property type="entry name" value="Mannitol-specific EII, Chain A"/>
    <property type="match status" value="1"/>
</dbReference>
<dbReference type="Proteomes" id="UP001243496">
    <property type="component" value="Chromosome"/>
</dbReference>
<keyword evidence="1" id="KW-0805">Transcription regulation</keyword>